<dbReference type="OrthoDB" id="4550204at2"/>
<dbReference type="Proteomes" id="UP000431401">
    <property type="component" value="Unassembled WGS sequence"/>
</dbReference>
<dbReference type="RefSeq" id="WP_153348933.1">
    <property type="nucleotide sequence ID" value="NZ_WEGI01000022.1"/>
</dbReference>
<comment type="caution">
    <text evidence="1">The sequence shown here is derived from an EMBL/GenBank/DDBJ whole genome shotgun (WGS) entry which is preliminary data.</text>
</comment>
<organism evidence="1 2">
    <name type="scientific">Nocardia aurantia</name>
    <dbReference type="NCBI Taxonomy" id="2585199"/>
    <lineage>
        <taxon>Bacteria</taxon>
        <taxon>Bacillati</taxon>
        <taxon>Actinomycetota</taxon>
        <taxon>Actinomycetes</taxon>
        <taxon>Mycobacteriales</taxon>
        <taxon>Nocardiaceae</taxon>
        <taxon>Nocardia</taxon>
    </lineage>
</organism>
<proteinExistence type="predicted"/>
<sequence>MSELHSTSDADDRVATVAERHRELLRGPVAEYRERVAQRARYFGQAGPILIEQAERHIAALMIDPDRDRDLDVDAYRAMRDGLAMRYDTRQRVFVAQRGRHEVSIRPDGPERRLGIIARLAAAGVDLDQILTVAAVVATHPADPGAPIGEHARTRNGDRLTSACTRATAPR</sequence>
<dbReference type="AlphaFoldDB" id="A0A7K0E3K1"/>
<accession>A0A7K0E3K1</accession>
<evidence type="ECO:0000313" key="2">
    <source>
        <dbReference type="Proteomes" id="UP000431401"/>
    </source>
</evidence>
<dbReference type="EMBL" id="WEGI01000022">
    <property type="protein sequence ID" value="MQY31724.1"/>
    <property type="molecule type" value="Genomic_DNA"/>
</dbReference>
<name>A0A7K0E3K1_9NOCA</name>
<protein>
    <submittedName>
        <fullName evidence="1">Uncharacterized protein</fullName>
    </submittedName>
</protein>
<evidence type="ECO:0000313" key="1">
    <source>
        <dbReference type="EMBL" id="MQY31724.1"/>
    </source>
</evidence>
<gene>
    <name evidence="1" type="ORF">NRB56_73340</name>
</gene>
<reference evidence="1 2" key="1">
    <citation type="submission" date="2019-10" db="EMBL/GenBank/DDBJ databases">
        <title>Nocardia macrotermitis sp. nov. and Nocardia aurantia sp. nov., isolated from the gut of fungus growing-termite Macrotermes natalensis.</title>
        <authorList>
            <person name="Benndorf R."/>
            <person name="Schwitalla J."/>
            <person name="Martin K."/>
            <person name="De Beer W."/>
            <person name="Kaster A.-K."/>
            <person name="Vollmers J."/>
            <person name="Poulsen M."/>
            <person name="Beemelmanns C."/>
        </authorList>
    </citation>
    <scope>NUCLEOTIDE SEQUENCE [LARGE SCALE GENOMIC DNA]</scope>
    <source>
        <strain evidence="1 2">RB56</strain>
    </source>
</reference>
<keyword evidence="2" id="KW-1185">Reference proteome</keyword>